<evidence type="ECO:0000313" key="2">
    <source>
        <dbReference type="Proteomes" id="UP000327157"/>
    </source>
</evidence>
<dbReference type="Proteomes" id="UP000327157">
    <property type="component" value="Chromosome 7"/>
</dbReference>
<accession>A0A5N5F0I4</accession>
<evidence type="ECO:0000313" key="1">
    <source>
        <dbReference type="EMBL" id="KAB2596638.1"/>
    </source>
</evidence>
<name>A0A5N5F0I4_9ROSA</name>
<reference evidence="1 2" key="1">
    <citation type="submission" date="2019-09" db="EMBL/GenBank/DDBJ databases">
        <authorList>
            <person name="Ou C."/>
        </authorList>
    </citation>
    <scope>NUCLEOTIDE SEQUENCE [LARGE SCALE GENOMIC DNA]</scope>
    <source>
        <strain evidence="1">S2</strain>
        <tissue evidence="1">Leaf</tissue>
    </source>
</reference>
<dbReference type="EMBL" id="SMOL01000781">
    <property type="protein sequence ID" value="KAB2596638.1"/>
    <property type="molecule type" value="Genomic_DNA"/>
</dbReference>
<reference evidence="1 2" key="3">
    <citation type="submission" date="2019-11" db="EMBL/GenBank/DDBJ databases">
        <title>A de novo genome assembly of a pear dwarfing rootstock.</title>
        <authorList>
            <person name="Wang F."/>
            <person name="Wang J."/>
            <person name="Li S."/>
            <person name="Zhang Y."/>
            <person name="Fang M."/>
            <person name="Ma L."/>
            <person name="Zhao Y."/>
            <person name="Jiang S."/>
        </authorList>
    </citation>
    <scope>NUCLEOTIDE SEQUENCE [LARGE SCALE GENOMIC DNA]</scope>
    <source>
        <strain evidence="1">S2</strain>
        <tissue evidence="1">Leaf</tissue>
    </source>
</reference>
<keyword evidence="2" id="KW-1185">Reference proteome</keyword>
<reference evidence="2" key="2">
    <citation type="submission" date="2019-10" db="EMBL/GenBank/DDBJ databases">
        <title>A de novo genome assembly of a pear dwarfing rootstock.</title>
        <authorList>
            <person name="Wang F."/>
            <person name="Wang J."/>
            <person name="Li S."/>
            <person name="Zhang Y."/>
            <person name="Fang M."/>
            <person name="Ma L."/>
            <person name="Zhao Y."/>
            <person name="Jiang S."/>
        </authorList>
    </citation>
    <scope>NUCLEOTIDE SEQUENCE [LARGE SCALE GENOMIC DNA]</scope>
</reference>
<proteinExistence type="predicted"/>
<sequence>MGFCVPWDPPTWVFTLPRASIPLYTPSLFRLPPSRNPLSLLLYIFLCYLPHHLSTPANLATTQTLHCHPRTLTIFLSFPLSFFLDTVKHISNDGGGAGDLRRGNHQRHLPFLTTDSPLPFSFWKLKLTRQNDKLRRGLTPRRDFPSNPFGCSFNSGDKFPRFPARAMIFRLILRYHRPPNGSEEGRTVAVCGIVMDSAWSTCASTERMTA</sequence>
<organism evidence="1 2">
    <name type="scientific">Pyrus ussuriensis x Pyrus communis</name>
    <dbReference type="NCBI Taxonomy" id="2448454"/>
    <lineage>
        <taxon>Eukaryota</taxon>
        <taxon>Viridiplantae</taxon>
        <taxon>Streptophyta</taxon>
        <taxon>Embryophyta</taxon>
        <taxon>Tracheophyta</taxon>
        <taxon>Spermatophyta</taxon>
        <taxon>Magnoliopsida</taxon>
        <taxon>eudicotyledons</taxon>
        <taxon>Gunneridae</taxon>
        <taxon>Pentapetalae</taxon>
        <taxon>rosids</taxon>
        <taxon>fabids</taxon>
        <taxon>Rosales</taxon>
        <taxon>Rosaceae</taxon>
        <taxon>Amygdaloideae</taxon>
        <taxon>Maleae</taxon>
        <taxon>Pyrus</taxon>
    </lineage>
</organism>
<protein>
    <submittedName>
        <fullName evidence="1">Uncharacterized protein</fullName>
    </submittedName>
</protein>
<comment type="caution">
    <text evidence="1">The sequence shown here is derived from an EMBL/GenBank/DDBJ whole genome shotgun (WGS) entry which is preliminary data.</text>
</comment>
<gene>
    <name evidence="1" type="ORF">D8674_032088</name>
</gene>
<dbReference type="AlphaFoldDB" id="A0A5N5F0I4"/>